<feature type="modified residue" description="4-aspartylphosphate" evidence="5">
    <location>
        <position position="54"/>
    </location>
</feature>
<dbReference type="EMBL" id="JACXJA010000019">
    <property type="protein sequence ID" value="MBD2863368.1"/>
    <property type="molecule type" value="Genomic_DNA"/>
</dbReference>
<dbReference type="SUPFAM" id="SSF48452">
    <property type="entry name" value="TPR-like"/>
    <property type="match status" value="1"/>
</dbReference>
<dbReference type="InterPro" id="IPR016032">
    <property type="entry name" value="Sig_transdc_resp-reg_C-effctor"/>
</dbReference>
<dbReference type="GO" id="GO:0000160">
    <property type="term" value="P:phosphorelay signal transduction system"/>
    <property type="evidence" value="ECO:0007669"/>
    <property type="project" value="UniProtKB-KW"/>
</dbReference>
<sequence length="368" mass="42253">MLRAMIVDDEELSVQRLGILLSESGELGLCAAFLNPAEAYEFAKTNPVDVAFLDISMPDIDGMLLSTLLHDLDDSIDIVFVTGHDEYAVQAFDRNALDYLLKPVTAERLSRTLDKIRKRHRFAAAAGSSAQVLLFNGLKLYRRERDQVQVKLRSPKTEELFAFLVCKGTVSREEIVDTLWSGLDKNKALKNLNSTLYYIRKAFDNGESDSFLAAGKHEISIREGALRCDLYEFERLLKQVRQAPEKQADLFRRAEALYTGRLLQGKDYEWAAELARSLERQYIELLEAGARFHIGINKPQQALHYFSEILKLDAMREDIHHEAIRLYAELGRKNEAFRQYRMMEEMLEKELGAKPDLRMKHFITKMGP</sequence>
<evidence type="ECO:0000256" key="1">
    <source>
        <dbReference type="ARBA" id="ARBA00023012"/>
    </source>
</evidence>
<evidence type="ECO:0000313" key="8">
    <source>
        <dbReference type="Proteomes" id="UP000639396"/>
    </source>
</evidence>
<dbReference type="PROSITE" id="PS50110">
    <property type="entry name" value="RESPONSE_REGULATORY"/>
    <property type="match status" value="1"/>
</dbReference>
<comment type="caution">
    <text evidence="7">The sequence shown here is derived from an EMBL/GenBank/DDBJ whole genome shotgun (WGS) entry which is preliminary data.</text>
</comment>
<dbReference type="InterPro" id="IPR005158">
    <property type="entry name" value="BTAD"/>
</dbReference>
<dbReference type="Gene3D" id="3.40.50.2300">
    <property type="match status" value="1"/>
</dbReference>
<dbReference type="SMART" id="SM01043">
    <property type="entry name" value="BTAD"/>
    <property type="match status" value="1"/>
</dbReference>
<dbReference type="InterPro" id="IPR051677">
    <property type="entry name" value="AfsR-DnrI-RedD_regulator"/>
</dbReference>
<dbReference type="Gene3D" id="1.25.40.10">
    <property type="entry name" value="Tetratricopeptide repeat domain"/>
    <property type="match status" value="1"/>
</dbReference>
<dbReference type="Proteomes" id="UP000639396">
    <property type="component" value="Unassembled WGS sequence"/>
</dbReference>
<keyword evidence="2" id="KW-0805">Transcription regulation</keyword>
<reference evidence="7" key="1">
    <citation type="submission" date="2020-09" db="EMBL/GenBank/DDBJ databases">
        <title>A novel bacterium of genus Paenibacillus, isolated from South China Sea.</title>
        <authorList>
            <person name="Huang H."/>
            <person name="Mo K."/>
            <person name="Hu Y."/>
        </authorList>
    </citation>
    <scope>NUCLEOTIDE SEQUENCE</scope>
    <source>
        <strain evidence="7">IB182363</strain>
    </source>
</reference>
<dbReference type="RefSeq" id="WP_190929000.1">
    <property type="nucleotide sequence ID" value="NZ_JACXJA010000019.1"/>
</dbReference>
<keyword evidence="5" id="KW-0597">Phosphoprotein</keyword>
<keyword evidence="8" id="KW-1185">Reference proteome</keyword>
<dbReference type="GO" id="GO:0006355">
    <property type="term" value="P:regulation of DNA-templated transcription"/>
    <property type="evidence" value="ECO:0007669"/>
    <property type="project" value="InterPro"/>
</dbReference>
<dbReference type="InterPro" id="IPR036388">
    <property type="entry name" value="WH-like_DNA-bd_sf"/>
</dbReference>
<evidence type="ECO:0000256" key="5">
    <source>
        <dbReference type="PROSITE-ProRule" id="PRU00169"/>
    </source>
</evidence>
<dbReference type="Pfam" id="PF03704">
    <property type="entry name" value="BTAD"/>
    <property type="match status" value="1"/>
</dbReference>
<dbReference type="SUPFAM" id="SSF46894">
    <property type="entry name" value="C-terminal effector domain of the bipartite response regulators"/>
    <property type="match status" value="1"/>
</dbReference>
<dbReference type="GO" id="GO:0003677">
    <property type="term" value="F:DNA binding"/>
    <property type="evidence" value="ECO:0007669"/>
    <property type="project" value="UniProtKB-KW"/>
</dbReference>
<keyword evidence="3" id="KW-0238">DNA-binding</keyword>
<dbReference type="InterPro" id="IPR001789">
    <property type="entry name" value="Sig_transdc_resp-reg_receiver"/>
</dbReference>
<gene>
    <name evidence="7" type="ORF">IDH45_15350</name>
</gene>
<evidence type="ECO:0000256" key="3">
    <source>
        <dbReference type="ARBA" id="ARBA00023125"/>
    </source>
</evidence>
<dbReference type="AlphaFoldDB" id="A0A927C8J8"/>
<dbReference type="SUPFAM" id="SSF52172">
    <property type="entry name" value="CheY-like"/>
    <property type="match status" value="1"/>
</dbReference>
<dbReference type="Gene3D" id="1.10.10.10">
    <property type="entry name" value="Winged helix-like DNA-binding domain superfamily/Winged helix DNA-binding domain"/>
    <property type="match status" value="1"/>
</dbReference>
<dbReference type="PANTHER" id="PTHR35807">
    <property type="entry name" value="TRANSCRIPTIONAL REGULATOR REDD-RELATED"/>
    <property type="match status" value="1"/>
</dbReference>
<feature type="domain" description="Response regulatory" evidence="6">
    <location>
        <begin position="3"/>
        <end position="117"/>
    </location>
</feature>
<evidence type="ECO:0000259" key="6">
    <source>
        <dbReference type="PROSITE" id="PS50110"/>
    </source>
</evidence>
<protein>
    <submittedName>
        <fullName evidence="7">Response regulator</fullName>
    </submittedName>
</protein>
<proteinExistence type="predicted"/>
<name>A0A927C8J8_9BACL</name>
<dbReference type="InterPro" id="IPR011990">
    <property type="entry name" value="TPR-like_helical_dom_sf"/>
</dbReference>
<evidence type="ECO:0000256" key="4">
    <source>
        <dbReference type="ARBA" id="ARBA00023163"/>
    </source>
</evidence>
<dbReference type="SMART" id="SM00448">
    <property type="entry name" value="REC"/>
    <property type="match status" value="1"/>
</dbReference>
<dbReference type="InterPro" id="IPR011006">
    <property type="entry name" value="CheY-like_superfamily"/>
</dbReference>
<dbReference type="Pfam" id="PF00072">
    <property type="entry name" value="Response_reg"/>
    <property type="match status" value="1"/>
</dbReference>
<organism evidence="7 8">
    <name type="scientific">Paenibacillus oceani</name>
    <dbReference type="NCBI Taxonomy" id="2772510"/>
    <lineage>
        <taxon>Bacteria</taxon>
        <taxon>Bacillati</taxon>
        <taxon>Bacillota</taxon>
        <taxon>Bacilli</taxon>
        <taxon>Bacillales</taxon>
        <taxon>Paenibacillaceae</taxon>
        <taxon>Paenibacillus</taxon>
    </lineage>
</organism>
<accession>A0A927C8J8</accession>
<evidence type="ECO:0000256" key="2">
    <source>
        <dbReference type="ARBA" id="ARBA00023015"/>
    </source>
</evidence>
<keyword evidence="1" id="KW-0902">Two-component regulatory system</keyword>
<keyword evidence="4" id="KW-0804">Transcription</keyword>
<evidence type="ECO:0000313" key="7">
    <source>
        <dbReference type="EMBL" id="MBD2863368.1"/>
    </source>
</evidence>